<protein>
    <submittedName>
        <fullName evidence="4">THAP domain-containing protein 9</fullName>
    </submittedName>
</protein>
<dbReference type="Proteomes" id="UP000078492">
    <property type="component" value="Unassembled WGS sequence"/>
</dbReference>
<dbReference type="AlphaFoldDB" id="A0A151JBV4"/>
<evidence type="ECO:0000259" key="3">
    <source>
        <dbReference type="Pfam" id="PF22824"/>
    </source>
</evidence>
<dbReference type="PANTHER" id="PTHR47577">
    <property type="entry name" value="THAP DOMAIN-CONTAINING PROTEIN 6"/>
    <property type="match status" value="1"/>
</dbReference>
<dbReference type="Pfam" id="PF21787">
    <property type="entry name" value="TNP-like_RNaseH_N"/>
    <property type="match status" value="1"/>
</dbReference>
<dbReference type="InterPro" id="IPR055035">
    <property type="entry name" value="THAP9_C"/>
</dbReference>
<gene>
    <name evidence="4" type="ORF">ALC57_05004</name>
</gene>
<sequence length="482" mass="55019">MAIRKELLWDSSSRTFVCTCDYGNGLTLEDPDVLATDLLIFLLVELGGKWKWPIAYFLVNKSANANIQSELIKTALIKCSSVGVKTWSVTCDGAVVNYSTLNMLDTDLHNMKPTFKHPSSDCKVYFVPDACHNVKLARNAMSDRKVLCSPTGYIRFEYIEKLNILQQNMSLKIANKIGSAHIEWKKNAMKIKLAAQTLSSCVADGINVQQIQSITKKMLLKNSITASSAGNCLDLSSDSLSSVFELKWTRRRSHHLILLNITMIIQNYNKNNIEHNNDSTEYNDDNINFYNIVQDILNMRNYGTLHVNSAVTNIQDNVLYYICGFIVRKLFQNITCETCAESLLRNEDNKNVNYGALTNSKNRGGLFLVSDSVYKIVKATEHEFTVHGLMPNKMPHKKLFKNIIYKIKNQFALNYKIFSHSDKCMQAESIMEPPHRIKLIVAVAEKYLNIRCFSYQKFYTKEIANPISKRHRLNKTVLFSHM</sequence>
<evidence type="ECO:0000313" key="4">
    <source>
        <dbReference type="EMBL" id="KYN22596.1"/>
    </source>
</evidence>
<reference evidence="4 5" key="1">
    <citation type="submission" date="2015-09" db="EMBL/GenBank/DDBJ databases">
        <title>Trachymyrmex cornetzi WGS genome.</title>
        <authorList>
            <person name="Nygaard S."/>
            <person name="Hu H."/>
            <person name="Boomsma J."/>
            <person name="Zhang G."/>
        </authorList>
    </citation>
    <scope>NUCLEOTIDE SEQUENCE [LARGE SCALE GENOMIC DNA]</scope>
    <source>
        <strain evidence="4">Tcor2-1</strain>
        <tissue evidence="4">Whole body</tissue>
    </source>
</reference>
<evidence type="ECO:0000259" key="2">
    <source>
        <dbReference type="Pfam" id="PF21788"/>
    </source>
</evidence>
<dbReference type="EMBL" id="KQ979113">
    <property type="protein sequence ID" value="KYN22596.1"/>
    <property type="molecule type" value="Genomic_DNA"/>
</dbReference>
<keyword evidence="5" id="KW-1185">Reference proteome</keyword>
<dbReference type="Pfam" id="PF22824">
    <property type="entry name" value="THAP9_C"/>
    <property type="match status" value="1"/>
</dbReference>
<dbReference type="PANTHER" id="PTHR47577:SF2">
    <property type="entry name" value="THAP DOMAIN CONTAINING 9"/>
    <property type="match status" value="1"/>
</dbReference>
<accession>A0A151JBV4</accession>
<evidence type="ECO:0000313" key="5">
    <source>
        <dbReference type="Proteomes" id="UP000078492"/>
    </source>
</evidence>
<dbReference type="InterPro" id="IPR048365">
    <property type="entry name" value="TNP-like_RNaseH_N"/>
</dbReference>
<dbReference type="Pfam" id="PF21788">
    <property type="entry name" value="TNP-like_GBD"/>
    <property type="match status" value="1"/>
</dbReference>
<evidence type="ECO:0000259" key="1">
    <source>
        <dbReference type="Pfam" id="PF21787"/>
    </source>
</evidence>
<proteinExistence type="predicted"/>
<dbReference type="STRING" id="471704.A0A151JBV4"/>
<name>A0A151JBV4_9HYME</name>
<feature type="domain" description="DNA transposase THAP9 C-terminal" evidence="3">
    <location>
        <begin position="311"/>
        <end position="452"/>
    </location>
</feature>
<feature type="domain" description="Transposable element P transposase-like GTP-binding insertion" evidence="2">
    <location>
        <begin position="131"/>
        <end position="210"/>
    </location>
</feature>
<organism evidence="4 5">
    <name type="scientific">Trachymyrmex cornetzi</name>
    <dbReference type="NCBI Taxonomy" id="471704"/>
    <lineage>
        <taxon>Eukaryota</taxon>
        <taxon>Metazoa</taxon>
        <taxon>Ecdysozoa</taxon>
        <taxon>Arthropoda</taxon>
        <taxon>Hexapoda</taxon>
        <taxon>Insecta</taxon>
        <taxon>Pterygota</taxon>
        <taxon>Neoptera</taxon>
        <taxon>Endopterygota</taxon>
        <taxon>Hymenoptera</taxon>
        <taxon>Apocrita</taxon>
        <taxon>Aculeata</taxon>
        <taxon>Formicoidea</taxon>
        <taxon>Formicidae</taxon>
        <taxon>Myrmicinae</taxon>
        <taxon>Trachymyrmex</taxon>
    </lineage>
</organism>
<feature type="domain" description="Transposable element P transposase-like RNase H" evidence="1">
    <location>
        <begin position="1"/>
        <end position="104"/>
    </location>
</feature>
<dbReference type="InterPro" id="IPR048366">
    <property type="entry name" value="TNP-like_GBD"/>
</dbReference>